<protein>
    <submittedName>
        <fullName evidence="1">Uncharacterized protein</fullName>
    </submittedName>
</protein>
<accession>A0AAV4IQW5</accession>
<dbReference type="Proteomes" id="UP000762676">
    <property type="component" value="Unassembled WGS sequence"/>
</dbReference>
<gene>
    <name evidence="1" type="ORF">ElyMa_006699900</name>
</gene>
<keyword evidence="2" id="KW-1185">Reference proteome</keyword>
<organism evidence="1 2">
    <name type="scientific">Elysia marginata</name>
    <dbReference type="NCBI Taxonomy" id="1093978"/>
    <lineage>
        <taxon>Eukaryota</taxon>
        <taxon>Metazoa</taxon>
        <taxon>Spiralia</taxon>
        <taxon>Lophotrochozoa</taxon>
        <taxon>Mollusca</taxon>
        <taxon>Gastropoda</taxon>
        <taxon>Heterobranchia</taxon>
        <taxon>Euthyneura</taxon>
        <taxon>Panpulmonata</taxon>
        <taxon>Sacoglossa</taxon>
        <taxon>Placobranchoidea</taxon>
        <taxon>Plakobranchidae</taxon>
        <taxon>Elysia</taxon>
    </lineage>
</organism>
<name>A0AAV4IQW5_9GAST</name>
<proteinExistence type="predicted"/>
<dbReference type="AlphaFoldDB" id="A0AAV4IQW5"/>
<dbReference type="EMBL" id="BMAT01013406">
    <property type="protein sequence ID" value="GFS12525.1"/>
    <property type="molecule type" value="Genomic_DNA"/>
</dbReference>
<reference evidence="1 2" key="1">
    <citation type="journal article" date="2021" name="Elife">
        <title>Chloroplast acquisition without the gene transfer in kleptoplastic sea slugs, Plakobranchus ocellatus.</title>
        <authorList>
            <person name="Maeda T."/>
            <person name="Takahashi S."/>
            <person name="Yoshida T."/>
            <person name="Shimamura S."/>
            <person name="Takaki Y."/>
            <person name="Nagai Y."/>
            <person name="Toyoda A."/>
            <person name="Suzuki Y."/>
            <person name="Arimoto A."/>
            <person name="Ishii H."/>
            <person name="Satoh N."/>
            <person name="Nishiyama T."/>
            <person name="Hasebe M."/>
            <person name="Maruyama T."/>
            <person name="Minagawa J."/>
            <person name="Obokata J."/>
            <person name="Shigenobu S."/>
        </authorList>
    </citation>
    <scope>NUCLEOTIDE SEQUENCE [LARGE SCALE GENOMIC DNA]</scope>
</reference>
<evidence type="ECO:0000313" key="1">
    <source>
        <dbReference type="EMBL" id="GFS12525.1"/>
    </source>
</evidence>
<comment type="caution">
    <text evidence="1">The sequence shown here is derived from an EMBL/GenBank/DDBJ whole genome shotgun (WGS) entry which is preliminary data.</text>
</comment>
<evidence type="ECO:0000313" key="2">
    <source>
        <dbReference type="Proteomes" id="UP000762676"/>
    </source>
</evidence>
<sequence length="114" mass="12969">MWGRKQQTRSSGRGRWIQSQGSGLFWIYPSCAKKNLADMQGQVSLIDAHNASFSRGSMEKELIRATPSFKDEPQRSKRSGDRLDVHLMICLNTVIMVTMMPRAEGDVLFSHLRL</sequence>